<dbReference type="GO" id="GO:0043488">
    <property type="term" value="P:regulation of mRNA stability"/>
    <property type="evidence" value="ECO:0007669"/>
    <property type="project" value="TreeGrafter"/>
</dbReference>
<sequence length="150" mass="16864">MGRSNETFSKKEKEKKRLKKQQNKKDKTEERKASSSKGKSLEDMMAYVDADGNITSTPPDLHNKRKEIALEDIQLGAAKQIAMPEDAVRKGVVTLFNEQKGFGFIRDEISRESIFVHVSDVTGIIRENDRVTYEPSRGQKGPAAIKVAKI</sequence>
<keyword evidence="5" id="KW-1185">Reference proteome</keyword>
<dbReference type="Pfam" id="PF00313">
    <property type="entry name" value="CSD"/>
    <property type="match status" value="1"/>
</dbReference>
<feature type="compositionally biased region" description="Basic residues" evidence="2">
    <location>
        <begin position="13"/>
        <end position="22"/>
    </location>
</feature>
<dbReference type="OrthoDB" id="1493235at2"/>
<protein>
    <submittedName>
        <fullName evidence="4">Putative cold-shock DNA-binding protein</fullName>
    </submittedName>
</protein>
<feature type="compositionally biased region" description="Basic and acidic residues" evidence="2">
    <location>
        <begin position="23"/>
        <end position="33"/>
    </location>
</feature>
<dbReference type="InterPro" id="IPR011129">
    <property type="entry name" value="CSD"/>
</dbReference>
<dbReference type="RefSeq" id="WP_107826537.1">
    <property type="nucleotide sequence ID" value="NZ_CP160205.1"/>
</dbReference>
<evidence type="ECO:0000256" key="1">
    <source>
        <dbReference type="ARBA" id="ARBA00022553"/>
    </source>
</evidence>
<dbReference type="InterPro" id="IPR012340">
    <property type="entry name" value="NA-bd_OB-fold"/>
</dbReference>
<accession>A0A2T5JFD6</accession>
<dbReference type="SMART" id="SM00357">
    <property type="entry name" value="CSP"/>
    <property type="match status" value="1"/>
</dbReference>
<dbReference type="GO" id="GO:0003730">
    <property type="term" value="F:mRNA 3'-UTR binding"/>
    <property type="evidence" value="ECO:0007669"/>
    <property type="project" value="TreeGrafter"/>
</dbReference>
<dbReference type="PROSITE" id="PS51857">
    <property type="entry name" value="CSD_2"/>
    <property type="match status" value="1"/>
</dbReference>
<reference evidence="4 5" key="1">
    <citation type="submission" date="2018-04" db="EMBL/GenBank/DDBJ databases">
        <title>Genomic Encyclopedia of Archaeal and Bacterial Type Strains, Phase II (KMG-II): from individual species to whole genera.</title>
        <authorList>
            <person name="Goeker M."/>
        </authorList>
    </citation>
    <scope>NUCLEOTIDE SEQUENCE [LARGE SCALE GENOMIC DNA]</scope>
    <source>
        <strain evidence="4 5">DSM 26809</strain>
    </source>
</reference>
<dbReference type="EMBL" id="QAOQ01000001">
    <property type="protein sequence ID" value="PTR01115.1"/>
    <property type="molecule type" value="Genomic_DNA"/>
</dbReference>
<gene>
    <name evidence="4" type="ORF">C8P68_101347</name>
</gene>
<proteinExistence type="predicted"/>
<dbReference type="GO" id="GO:0003677">
    <property type="term" value="F:DNA binding"/>
    <property type="evidence" value="ECO:0007669"/>
    <property type="project" value="UniProtKB-KW"/>
</dbReference>
<keyword evidence="1" id="KW-0597">Phosphoprotein</keyword>
<dbReference type="GO" id="GO:0005829">
    <property type="term" value="C:cytosol"/>
    <property type="evidence" value="ECO:0007669"/>
    <property type="project" value="UniProtKB-ARBA"/>
</dbReference>
<feature type="domain" description="CSD" evidence="3">
    <location>
        <begin position="88"/>
        <end position="149"/>
    </location>
</feature>
<name>A0A2T5JFD6_9SPHI</name>
<evidence type="ECO:0000256" key="2">
    <source>
        <dbReference type="SAM" id="MobiDB-lite"/>
    </source>
</evidence>
<evidence type="ECO:0000313" key="5">
    <source>
        <dbReference type="Proteomes" id="UP000244168"/>
    </source>
</evidence>
<dbReference type="InterPro" id="IPR002059">
    <property type="entry name" value="CSP_DNA-bd"/>
</dbReference>
<dbReference type="PANTHER" id="PTHR12962">
    <property type="entry name" value="CALCIUM-REGULATED HEAT STABLE PROTEIN CRHSP-24-RELATED"/>
    <property type="match status" value="1"/>
</dbReference>
<evidence type="ECO:0000313" key="4">
    <source>
        <dbReference type="EMBL" id="PTR01115.1"/>
    </source>
</evidence>
<dbReference type="AlphaFoldDB" id="A0A2T5JFD6"/>
<evidence type="ECO:0000259" key="3">
    <source>
        <dbReference type="PROSITE" id="PS51857"/>
    </source>
</evidence>
<dbReference type="PANTHER" id="PTHR12962:SF1">
    <property type="entry name" value="COLD SHOCK DOMAIN-CONTAINING PROTEIN CG9705"/>
    <property type="match status" value="1"/>
</dbReference>
<feature type="region of interest" description="Disordered" evidence="2">
    <location>
        <begin position="1"/>
        <end position="42"/>
    </location>
</feature>
<dbReference type="InterPro" id="IPR052069">
    <property type="entry name" value="Ca-reg_mRNA-binding_domain"/>
</dbReference>
<dbReference type="Proteomes" id="UP000244168">
    <property type="component" value="Unassembled WGS sequence"/>
</dbReference>
<dbReference type="SUPFAM" id="SSF50249">
    <property type="entry name" value="Nucleic acid-binding proteins"/>
    <property type="match status" value="1"/>
</dbReference>
<dbReference type="Gene3D" id="2.40.50.140">
    <property type="entry name" value="Nucleic acid-binding proteins"/>
    <property type="match status" value="1"/>
</dbReference>
<comment type="caution">
    <text evidence="4">The sequence shown here is derived from an EMBL/GenBank/DDBJ whole genome shotgun (WGS) entry which is preliminary data.</text>
</comment>
<organism evidence="4 5">
    <name type="scientific">Mucilaginibacter yixingensis</name>
    <dbReference type="NCBI Taxonomy" id="1295612"/>
    <lineage>
        <taxon>Bacteria</taxon>
        <taxon>Pseudomonadati</taxon>
        <taxon>Bacteroidota</taxon>
        <taxon>Sphingobacteriia</taxon>
        <taxon>Sphingobacteriales</taxon>
        <taxon>Sphingobacteriaceae</taxon>
        <taxon>Mucilaginibacter</taxon>
    </lineage>
</organism>
<dbReference type="CDD" id="cd04458">
    <property type="entry name" value="CSP_CDS"/>
    <property type="match status" value="1"/>
</dbReference>
<keyword evidence="4" id="KW-0238">DNA-binding</keyword>